<feature type="transmembrane region" description="Helical" evidence="4">
    <location>
        <begin position="213"/>
        <end position="236"/>
    </location>
</feature>
<feature type="transmembrane region" description="Helical" evidence="4">
    <location>
        <begin position="53"/>
        <end position="75"/>
    </location>
</feature>
<gene>
    <name evidence="6" type="ORF">HPS56_07110</name>
</gene>
<dbReference type="PROSITE" id="PS50850">
    <property type="entry name" value="MFS"/>
    <property type="match status" value="1"/>
</dbReference>
<feature type="transmembrane region" description="Helical" evidence="4">
    <location>
        <begin position="310"/>
        <end position="333"/>
    </location>
</feature>
<dbReference type="InterPro" id="IPR011701">
    <property type="entry name" value="MFS"/>
</dbReference>
<keyword evidence="7" id="KW-1185">Reference proteome</keyword>
<dbReference type="RefSeq" id="WP_172275539.1">
    <property type="nucleotide sequence ID" value="NZ_CASHFH010000005.1"/>
</dbReference>
<keyword evidence="3 4" id="KW-0472">Membrane</keyword>
<keyword evidence="1 4" id="KW-0812">Transmembrane</keyword>
<dbReference type="PANTHER" id="PTHR43129">
    <property type="entry name" value="FOSMIDOMYCIN RESISTANCE PROTEIN"/>
    <property type="match status" value="1"/>
</dbReference>
<dbReference type="SUPFAM" id="SSF103473">
    <property type="entry name" value="MFS general substrate transporter"/>
    <property type="match status" value="1"/>
</dbReference>
<dbReference type="Pfam" id="PF07690">
    <property type="entry name" value="MFS_1"/>
    <property type="match status" value="2"/>
</dbReference>
<comment type="caution">
    <text evidence="6">The sequence shown here is derived from an EMBL/GenBank/DDBJ whole genome shotgun (WGS) entry which is preliminary data.</text>
</comment>
<dbReference type="Proteomes" id="UP000714420">
    <property type="component" value="Unassembled WGS sequence"/>
</dbReference>
<protein>
    <submittedName>
        <fullName evidence="6">MFS transporter</fullName>
    </submittedName>
</protein>
<evidence type="ECO:0000256" key="3">
    <source>
        <dbReference type="ARBA" id="ARBA00023136"/>
    </source>
</evidence>
<dbReference type="EMBL" id="JABKKF010000005">
    <property type="protein sequence ID" value="NPD92122.1"/>
    <property type="molecule type" value="Genomic_DNA"/>
</dbReference>
<evidence type="ECO:0000256" key="4">
    <source>
        <dbReference type="SAM" id="Phobius"/>
    </source>
</evidence>
<organism evidence="6 7">
    <name type="scientific">Xylanibacter muris</name>
    <dbReference type="NCBI Taxonomy" id="2736290"/>
    <lineage>
        <taxon>Bacteria</taxon>
        <taxon>Pseudomonadati</taxon>
        <taxon>Bacteroidota</taxon>
        <taxon>Bacteroidia</taxon>
        <taxon>Bacteroidales</taxon>
        <taxon>Prevotellaceae</taxon>
        <taxon>Xylanibacter</taxon>
    </lineage>
</organism>
<evidence type="ECO:0000256" key="2">
    <source>
        <dbReference type="ARBA" id="ARBA00022989"/>
    </source>
</evidence>
<feature type="transmembrane region" description="Helical" evidence="4">
    <location>
        <begin position="104"/>
        <end position="122"/>
    </location>
</feature>
<keyword evidence="2 4" id="KW-1133">Transmembrane helix</keyword>
<proteinExistence type="predicted"/>
<feature type="transmembrane region" description="Helical" evidence="4">
    <location>
        <begin position="82"/>
        <end position="98"/>
    </location>
</feature>
<feature type="domain" description="Major facilitator superfamily (MFS) profile" evidence="5">
    <location>
        <begin position="17"/>
        <end position="398"/>
    </location>
</feature>
<dbReference type="PANTHER" id="PTHR43129:SF1">
    <property type="entry name" value="FOSMIDOMYCIN RESISTANCE PROTEIN"/>
    <property type="match status" value="1"/>
</dbReference>
<dbReference type="CDD" id="cd17478">
    <property type="entry name" value="MFS_FsR"/>
    <property type="match status" value="1"/>
</dbReference>
<feature type="transmembrane region" description="Helical" evidence="4">
    <location>
        <begin position="143"/>
        <end position="165"/>
    </location>
</feature>
<dbReference type="Gene3D" id="1.20.1250.20">
    <property type="entry name" value="MFS general substrate transporter like domains"/>
    <property type="match status" value="2"/>
</dbReference>
<feature type="transmembrane region" description="Helical" evidence="4">
    <location>
        <begin position="288"/>
        <end position="304"/>
    </location>
</feature>
<name>A0ABX2AQ19_9BACT</name>
<evidence type="ECO:0000313" key="7">
    <source>
        <dbReference type="Proteomes" id="UP000714420"/>
    </source>
</evidence>
<feature type="transmembrane region" description="Helical" evidence="4">
    <location>
        <begin position="171"/>
        <end position="192"/>
    </location>
</feature>
<dbReference type="InterPro" id="IPR020846">
    <property type="entry name" value="MFS_dom"/>
</dbReference>
<feature type="transmembrane region" description="Helical" evidence="4">
    <location>
        <begin position="374"/>
        <end position="393"/>
    </location>
</feature>
<feature type="transmembrane region" description="Helical" evidence="4">
    <location>
        <begin position="256"/>
        <end position="276"/>
    </location>
</feature>
<reference evidence="6 7" key="1">
    <citation type="submission" date="2020-05" db="EMBL/GenBank/DDBJ databases">
        <title>Distinct polysaccharide utilization as determinants for interspecies competition between intestinal Prevotella spp.</title>
        <authorList>
            <person name="Galvez E.J.C."/>
            <person name="Iljazovic A."/>
            <person name="Strowig T."/>
        </authorList>
    </citation>
    <scope>NUCLEOTIDE SEQUENCE [LARGE SCALE GENOMIC DNA]</scope>
    <source>
        <strain evidence="6 7">PMUR</strain>
    </source>
</reference>
<evidence type="ECO:0000313" key="6">
    <source>
        <dbReference type="EMBL" id="NPD92122.1"/>
    </source>
</evidence>
<evidence type="ECO:0000259" key="5">
    <source>
        <dbReference type="PROSITE" id="PS50850"/>
    </source>
</evidence>
<accession>A0ABX2AQ19</accession>
<sequence length="401" mass="42791">MTKDNNIPQAGKMAMPVLIALSMAHLLNDLVQSVVSAAYPILKADLNLSFAQIGLITLVYQLAASVFQPVVGIVFDHRPKPWCLTLAAALSFAGIIGLAYSESIAAVLVSVFTVGTGSSIVHPEASRITSLASGGRRGLAQSVFQVGGHIGTSIGPLLVALIVAGHSRHNIAIFAVFAVISYITSSPIRRWFAEFITESRTGHRDMKVRECRPLPVSMTVLAILILTVLIFSKYIYMASLTSYYTFYLMEKFGVTVQMSQILLFVFLFATAAGTLVGGPLGDRIGRKYVIWISILGTAPFSLLMPHTGLFGTAVLSFCAGFVLASAFPAILLYAQELLPYRLGLVSGMFFGFSFGVAGIASAVLGSFADDCGIISVYNFCAYMPLAGLVTVFLPDTGKVKG</sequence>
<evidence type="ECO:0000256" key="1">
    <source>
        <dbReference type="ARBA" id="ARBA00022692"/>
    </source>
</evidence>
<feature type="transmembrane region" description="Helical" evidence="4">
    <location>
        <begin position="345"/>
        <end position="368"/>
    </location>
</feature>
<dbReference type="InterPro" id="IPR036259">
    <property type="entry name" value="MFS_trans_sf"/>
</dbReference>